<feature type="transmembrane region" description="Helical" evidence="9">
    <location>
        <begin position="141"/>
        <end position="167"/>
    </location>
</feature>
<feature type="transmembrane region" description="Helical" evidence="9">
    <location>
        <begin position="187"/>
        <end position="213"/>
    </location>
</feature>
<dbReference type="GO" id="GO:0005886">
    <property type="term" value="C:plasma membrane"/>
    <property type="evidence" value="ECO:0007669"/>
    <property type="project" value="UniProtKB-SubCell"/>
</dbReference>
<dbReference type="PANTHER" id="PTHR11795:SF452">
    <property type="entry name" value="ABC TRANSPORTER PERMEASE PROTEIN"/>
    <property type="match status" value="1"/>
</dbReference>
<keyword evidence="3" id="KW-1003">Cell membrane</keyword>
<dbReference type="AlphaFoldDB" id="A0A845F0F5"/>
<keyword evidence="6 9" id="KW-1133">Transmembrane helix</keyword>
<evidence type="ECO:0000256" key="5">
    <source>
        <dbReference type="ARBA" id="ARBA00022970"/>
    </source>
</evidence>
<evidence type="ECO:0000256" key="3">
    <source>
        <dbReference type="ARBA" id="ARBA00022475"/>
    </source>
</evidence>
<evidence type="ECO:0000256" key="4">
    <source>
        <dbReference type="ARBA" id="ARBA00022692"/>
    </source>
</evidence>
<sequence length="287" mass="30547">MELLIQQIFNGLTIGSVYTLVALGLTLVFGILHVPNFAHGAFYMVGAYITLMMMVGFGFHYWIAIIASVAVVALLGVVTQQLIFKKLEGADGMRMMVAAIGILLFLEAFGQFMWGTEYHRMDTPYGSVVNLFGLTVTLQRLLIIVAAVILMLALHFFLTKTMIGAAIVAMAQNREGAFLVGINANQVAWLTFAIAGGLAAAAASLASPINLVFPTMGNLVIMKAFVIIIIGGMGSIPGAILGGYLLGLTESIGATYISSDYKDVIAFLLLVVILTAKPTGLFTKGVQ</sequence>
<feature type="transmembrane region" description="Helical" evidence="9">
    <location>
        <begin position="264"/>
        <end position="283"/>
    </location>
</feature>
<dbReference type="GO" id="GO:0022857">
    <property type="term" value="F:transmembrane transporter activity"/>
    <property type="evidence" value="ECO:0007669"/>
    <property type="project" value="InterPro"/>
</dbReference>
<evidence type="ECO:0000256" key="8">
    <source>
        <dbReference type="ARBA" id="ARBA00037998"/>
    </source>
</evidence>
<feature type="transmembrane region" description="Helical" evidence="9">
    <location>
        <begin position="37"/>
        <end position="55"/>
    </location>
</feature>
<feature type="transmembrane region" description="Helical" evidence="9">
    <location>
        <begin position="95"/>
        <end position="114"/>
    </location>
</feature>
<reference evidence="10 11" key="1">
    <citation type="submission" date="2019-11" db="EMBL/GenBank/DDBJ databases">
        <title>Genome sequences of 17 halophilic strains isolated from different environments.</title>
        <authorList>
            <person name="Furrow R.E."/>
        </authorList>
    </citation>
    <scope>NUCLEOTIDE SEQUENCE [LARGE SCALE GENOMIC DNA]</scope>
    <source>
        <strain evidence="10 11">22506_14_FS</strain>
    </source>
</reference>
<dbReference type="Pfam" id="PF02653">
    <property type="entry name" value="BPD_transp_2"/>
    <property type="match status" value="1"/>
</dbReference>
<comment type="caution">
    <text evidence="10">The sequence shown here is derived from an EMBL/GenBank/DDBJ whole genome shotgun (WGS) entry which is preliminary data.</text>
</comment>
<dbReference type="EMBL" id="WMEY01000003">
    <property type="protein sequence ID" value="MYL64224.1"/>
    <property type="molecule type" value="Genomic_DNA"/>
</dbReference>
<keyword evidence="2" id="KW-0813">Transport</keyword>
<feature type="transmembrane region" description="Helical" evidence="9">
    <location>
        <begin position="225"/>
        <end position="244"/>
    </location>
</feature>
<comment type="similarity">
    <text evidence="8">Belongs to the binding-protein-dependent transport system permease family. LivHM subfamily.</text>
</comment>
<keyword evidence="7 9" id="KW-0472">Membrane</keyword>
<comment type="subcellular location">
    <subcellularLocation>
        <location evidence="1">Cell membrane</location>
        <topology evidence="1">Multi-pass membrane protein</topology>
    </subcellularLocation>
</comment>
<protein>
    <submittedName>
        <fullName evidence="10">Branched-chain amino acid ABC transporter permease</fullName>
    </submittedName>
</protein>
<dbReference type="GO" id="GO:0006865">
    <property type="term" value="P:amino acid transport"/>
    <property type="evidence" value="ECO:0007669"/>
    <property type="project" value="UniProtKB-KW"/>
</dbReference>
<keyword evidence="4 9" id="KW-0812">Transmembrane</keyword>
<accession>A0A845F0F5</accession>
<evidence type="ECO:0000313" key="10">
    <source>
        <dbReference type="EMBL" id="MYL64224.1"/>
    </source>
</evidence>
<dbReference type="Proteomes" id="UP000447833">
    <property type="component" value="Unassembled WGS sequence"/>
</dbReference>
<dbReference type="RefSeq" id="WP_098443790.1">
    <property type="nucleotide sequence ID" value="NZ_JAIVAE010000003.1"/>
</dbReference>
<organism evidence="10 11">
    <name type="scientific">Guptibacillus hwajinpoensis</name>
    <dbReference type="NCBI Taxonomy" id="208199"/>
    <lineage>
        <taxon>Bacteria</taxon>
        <taxon>Bacillati</taxon>
        <taxon>Bacillota</taxon>
        <taxon>Bacilli</taxon>
        <taxon>Bacillales</taxon>
        <taxon>Guptibacillaceae</taxon>
        <taxon>Guptibacillus</taxon>
    </lineage>
</organism>
<proteinExistence type="inferred from homology"/>
<evidence type="ECO:0000256" key="2">
    <source>
        <dbReference type="ARBA" id="ARBA00022448"/>
    </source>
</evidence>
<evidence type="ECO:0000256" key="7">
    <source>
        <dbReference type="ARBA" id="ARBA00023136"/>
    </source>
</evidence>
<feature type="transmembrane region" description="Helical" evidence="9">
    <location>
        <begin position="12"/>
        <end position="31"/>
    </location>
</feature>
<evidence type="ECO:0000256" key="6">
    <source>
        <dbReference type="ARBA" id="ARBA00022989"/>
    </source>
</evidence>
<dbReference type="CDD" id="cd06582">
    <property type="entry name" value="TM_PBP1_LivH_like"/>
    <property type="match status" value="1"/>
</dbReference>
<dbReference type="PANTHER" id="PTHR11795">
    <property type="entry name" value="BRANCHED-CHAIN AMINO ACID TRANSPORT SYSTEM PERMEASE PROTEIN LIVH"/>
    <property type="match status" value="1"/>
</dbReference>
<name>A0A845F0F5_9BACL</name>
<dbReference type="InterPro" id="IPR052157">
    <property type="entry name" value="BCAA_transport_permease"/>
</dbReference>
<evidence type="ECO:0000313" key="11">
    <source>
        <dbReference type="Proteomes" id="UP000447833"/>
    </source>
</evidence>
<gene>
    <name evidence="10" type="ORF">GLW07_12770</name>
</gene>
<dbReference type="InterPro" id="IPR001851">
    <property type="entry name" value="ABC_transp_permease"/>
</dbReference>
<evidence type="ECO:0000256" key="1">
    <source>
        <dbReference type="ARBA" id="ARBA00004651"/>
    </source>
</evidence>
<feature type="transmembrane region" description="Helical" evidence="9">
    <location>
        <begin position="62"/>
        <end position="83"/>
    </location>
</feature>
<evidence type="ECO:0000256" key="9">
    <source>
        <dbReference type="SAM" id="Phobius"/>
    </source>
</evidence>
<keyword evidence="5" id="KW-0029">Amino-acid transport</keyword>